<dbReference type="Gene3D" id="3.90.1200.10">
    <property type="match status" value="1"/>
</dbReference>
<dbReference type="EMBL" id="CP158297">
    <property type="protein sequence ID" value="XBV83849.1"/>
    <property type="molecule type" value="Genomic_DNA"/>
</dbReference>
<proteinExistence type="predicted"/>
<dbReference type="Pfam" id="PF04655">
    <property type="entry name" value="APH_6_hur"/>
    <property type="match status" value="1"/>
</dbReference>
<dbReference type="KEGG" id="dsc:ABOD76_02015"/>
<gene>
    <name evidence="1" type="ORF">ABOD76_02015</name>
</gene>
<evidence type="ECO:0000313" key="1">
    <source>
        <dbReference type="EMBL" id="XBV83849.1"/>
    </source>
</evidence>
<reference evidence="1" key="1">
    <citation type="submission" date="2024-06" db="EMBL/GenBank/DDBJ databases">
        <title>Draft Genome Sequence of Deinococcus sonorensis Type Strain KR-87, a Biofilm Producing Representative of the Genus Deinococcus.</title>
        <authorList>
            <person name="Boren L.S."/>
            <person name="Grosso R.A."/>
            <person name="Hugenberg-Cox A.N."/>
            <person name="Hill J.T.E."/>
            <person name="Albert C.M."/>
            <person name="Tuohy J.M."/>
        </authorList>
    </citation>
    <scope>NUCLEOTIDE SEQUENCE</scope>
    <source>
        <strain evidence="1">KR-87</strain>
        <plasmid evidence="1">pDson01</plasmid>
    </source>
</reference>
<dbReference type="InterPro" id="IPR011009">
    <property type="entry name" value="Kinase-like_dom_sf"/>
</dbReference>
<sequence length="275" mass="30157">MFTPYLTRWQLSPDGLAIHTFSSDLLPVRYRGQPAMLKVARADEERHGGALMAWWDGEGAAHVYQRDPATGALLLERVHGQGDLTALVYDGRDDQATQILCAVAARLHTPRRTSFPPLVDLDVWFQALTGACPSGGGVLHEAFQTARALLDTPREVTVLHGDLHHQNVLDGEARGWLAIDPKGLWGERGFDFANIFYNPDLDLARHPGRLERQVGVVSQAANLDPVRLLRWILAYGGLSATWGLQDGRDGDVRKVLDVARLAHVALGGQVDRGAT</sequence>
<dbReference type="InterPro" id="IPR006748">
    <property type="entry name" value="NH2Glyco/OHUrea_AB-resist_kin"/>
</dbReference>
<keyword evidence="1" id="KW-0614">Plasmid</keyword>
<name>A0AAU7U5V5_9DEIO</name>
<dbReference type="GO" id="GO:0019748">
    <property type="term" value="P:secondary metabolic process"/>
    <property type="evidence" value="ECO:0007669"/>
    <property type="project" value="InterPro"/>
</dbReference>
<dbReference type="RefSeq" id="WP_350241643.1">
    <property type="nucleotide sequence ID" value="NZ_CP158297.1"/>
</dbReference>
<protein>
    <submittedName>
        <fullName evidence="1">Aminoglycoside phosphotransferase family protein</fullName>
    </submittedName>
</protein>
<dbReference type="GO" id="GO:0016773">
    <property type="term" value="F:phosphotransferase activity, alcohol group as acceptor"/>
    <property type="evidence" value="ECO:0007669"/>
    <property type="project" value="InterPro"/>
</dbReference>
<dbReference type="SUPFAM" id="SSF56112">
    <property type="entry name" value="Protein kinase-like (PK-like)"/>
    <property type="match status" value="1"/>
</dbReference>
<dbReference type="AlphaFoldDB" id="A0AAU7U5V5"/>
<organism evidence="1">
    <name type="scientific">Deinococcus sonorensis KR-87</name>
    <dbReference type="NCBI Taxonomy" id="694439"/>
    <lineage>
        <taxon>Bacteria</taxon>
        <taxon>Thermotogati</taxon>
        <taxon>Deinococcota</taxon>
        <taxon>Deinococci</taxon>
        <taxon>Deinococcales</taxon>
        <taxon>Deinococcaceae</taxon>
        <taxon>Deinococcus</taxon>
    </lineage>
</organism>
<geneLocation type="plasmid" evidence="1">
    <name>pDson01</name>
</geneLocation>
<accession>A0AAU7U5V5</accession>